<dbReference type="Proteomes" id="UP001205506">
    <property type="component" value="Unassembled WGS sequence"/>
</dbReference>
<feature type="domain" description="Alpha-L-rhamnosidase concanavalin-like" evidence="4">
    <location>
        <begin position="275"/>
        <end position="368"/>
    </location>
</feature>
<organism evidence="8 9">
    <name type="scientific">Segatella copri</name>
    <dbReference type="NCBI Taxonomy" id="165179"/>
    <lineage>
        <taxon>Bacteria</taxon>
        <taxon>Pseudomonadati</taxon>
        <taxon>Bacteroidota</taxon>
        <taxon>Bacteroidia</taxon>
        <taxon>Bacteroidales</taxon>
        <taxon>Prevotellaceae</taxon>
        <taxon>Segatella</taxon>
    </lineage>
</organism>
<dbReference type="InterPro" id="IPR013737">
    <property type="entry name" value="Bac_rhamnosid_N"/>
</dbReference>
<comment type="caution">
    <text evidence="8">The sequence shown here is derived from an EMBL/GenBank/DDBJ whole genome shotgun (WGS) entry which is preliminary data.</text>
</comment>
<dbReference type="SUPFAM" id="SSF48208">
    <property type="entry name" value="Six-hairpin glycosidases"/>
    <property type="match status" value="1"/>
</dbReference>
<dbReference type="Pfam" id="PF17389">
    <property type="entry name" value="Bac_rhamnosid6H"/>
    <property type="match status" value="1"/>
</dbReference>
<dbReference type="PANTHER" id="PTHR33307:SF11">
    <property type="entry name" value="ALPHA-L-RHAMNOSIDASE"/>
    <property type="match status" value="1"/>
</dbReference>
<evidence type="ECO:0000259" key="6">
    <source>
        <dbReference type="Pfam" id="PF17389"/>
    </source>
</evidence>
<dbReference type="Gene3D" id="2.60.120.260">
    <property type="entry name" value="Galactose-binding domain-like"/>
    <property type="match status" value="2"/>
</dbReference>
<reference evidence="8" key="1">
    <citation type="submission" date="2022-07" db="EMBL/GenBank/DDBJ databases">
        <title>Prevotella copri.</title>
        <authorList>
            <person name="Yang C."/>
        </authorList>
    </citation>
    <scope>NUCLEOTIDE SEQUENCE</scope>
    <source>
        <strain evidence="8">HF1476</strain>
        <strain evidence="7">HF1805</strain>
    </source>
</reference>
<dbReference type="InterPro" id="IPR012341">
    <property type="entry name" value="6hp_glycosidase-like_sf"/>
</dbReference>
<sequence length="837" mass="94194">MKQRKYLLILIGLLGMIQIHAQKSVAFKADNEAPQPQWIGAITDENAHIPSNRDYVGTGTVNAKGKPDWKATDPLSRQSIWLKKEMKLPADVRKATMKIVGLGFYELSINRQKVTDAVFAPLWSDYDKTVFYNTCDVTALLKKGKNQLSVLLGNGFYNEQGGRYTKMKVSYGPPTLYCSLEIELKNGRTVCIVSDGSWKYSPSSITFNSIYGGEDEDARITPSWKPVVIQKGPRGILRQQMAQPVKMMEYFGVKSRHQLTPQQIAKASNAKHPIPAGTFVLDMGQNLAGFPQVKVCGKVGQQVRLYLSETLTAQGTCNQKQSGSPYYLTYTLSGKGEKSADGKRIETWHPHFTYYGYRYIQVEGAVMKGDENPDGKPVIEDIQSCFVYNSAAKIGNFECSNPMFNRASQIIDRAIRSNWQAVWTDCPHREKLGWLEQDWLNGEGLVYNYDCRSMIEQTMQNIADAQHANGAVPTTAPEYIYFKGKWLDPFAESPEWGGALVALPFLYLQHYGDDRMVKKYAPQMFRYVDYLQSKDSCHILKQGLGDWYDYGKGRSGFSQNTPMPLVATAHYYQWVKLTQKAAAMSGKTAEANRYAILASEILQAFQKEFLHVEKAASSEQSSSDAVVKDAVEKVYYGSGSQASNAISLALGMVPSQYRKQVLQHLVDDIHAHHDRLTTGDVGNRYLFQALLRNGYADLWYKMLAHDDVPGYGFQIKKGMTTLTEQWNPEMGASMNHFMMAHINNHFLPDIVGIRIEQGRLIIAPQPMGDLTWAKGSTRLSDGKQIAVVWKKLADGKIEVTVDTDNDIEYEIKIDYDETEHNDGTYRGKHVFVGKCAR</sequence>
<evidence type="ECO:0000259" key="4">
    <source>
        <dbReference type="Pfam" id="PF05592"/>
    </source>
</evidence>
<dbReference type="InterPro" id="IPR035396">
    <property type="entry name" value="Bac_rhamnosid6H"/>
</dbReference>
<dbReference type="InterPro" id="IPR016007">
    <property type="entry name" value="Alpha_rhamnosid"/>
</dbReference>
<dbReference type="EC" id="3.2.1.40" evidence="2"/>
<dbReference type="Gene3D" id="1.50.10.10">
    <property type="match status" value="1"/>
</dbReference>
<dbReference type="RefSeq" id="WP_254969845.1">
    <property type="nucleotide sequence ID" value="NZ_JANDWK010000004.1"/>
</dbReference>
<dbReference type="InterPro" id="IPR008928">
    <property type="entry name" value="6-hairpin_glycosidase_sf"/>
</dbReference>
<dbReference type="EMBL" id="JANDWU010000002">
    <property type="protein sequence ID" value="MCP9548362.1"/>
    <property type="molecule type" value="Genomic_DNA"/>
</dbReference>
<dbReference type="InterPro" id="IPR008902">
    <property type="entry name" value="Rhamnosid_concanavalin"/>
</dbReference>
<keyword evidence="8" id="KW-0378">Hydrolase</keyword>
<evidence type="ECO:0000313" key="9">
    <source>
        <dbReference type="Proteomes" id="UP001204486"/>
    </source>
</evidence>
<feature type="signal peptide" evidence="3">
    <location>
        <begin position="1"/>
        <end position="21"/>
    </location>
</feature>
<dbReference type="AlphaFoldDB" id="A0AAP2U3M8"/>
<evidence type="ECO:0000313" key="8">
    <source>
        <dbReference type="EMBL" id="MCP9598850.1"/>
    </source>
</evidence>
<evidence type="ECO:0000313" key="7">
    <source>
        <dbReference type="EMBL" id="MCP9548362.1"/>
    </source>
</evidence>
<feature type="domain" description="Alpha-L-rhamnosidase six-hairpin glycosidase" evidence="6">
    <location>
        <begin position="393"/>
        <end position="746"/>
    </location>
</feature>
<dbReference type="GO" id="GO:0005975">
    <property type="term" value="P:carbohydrate metabolic process"/>
    <property type="evidence" value="ECO:0007669"/>
    <property type="project" value="InterPro"/>
</dbReference>
<evidence type="ECO:0000256" key="3">
    <source>
        <dbReference type="SAM" id="SignalP"/>
    </source>
</evidence>
<proteinExistence type="predicted"/>
<feature type="chain" id="PRO_5042796761" description="alpha-L-rhamnosidase" evidence="3">
    <location>
        <begin position="22"/>
        <end position="837"/>
    </location>
</feature>
<comment type="catalytic activity">
    <reaction evidence="1">
        <text>Hydrolysis of terminal non-reducing alpha-L-rhamnose residues in alpha-L-rhamnosides.</text>
        <dbReference type="EC" id="3.2.1.40"/>
    </reaction>
</comment>
<evidence type="ECO:0000256" key="2">
    <source>
        <dbReference type="ARBA" id="ARBA00012652"/>
    </source>
</evidence>
<dbReference type="EMBL" id="JANDWN010000004">
    <property type="protein sequence ID" value="MCP9598850.1"/>
    <property type="molecule type" value="Genomic_DNA"/>
</dbReference>
<dbReference type="Gene3D" id="2.60.420.10">
    <property type="entry name" value="Maltose phosphorylase, domain 3"/>
    <property type="match status" value="1"/>
</dbReference>
<keyword evidence="3" id="KW-0732">Signal</keyword>
<evidence type="ECO:0000259" key="5">
    <source>
        <dbReference type="Pfam" id="PF08531"/>
    </source>
</evidence>
<dbReference type="GO" id="GO:0030596">
    <property type="term" value="F:alpha-L-rhamnosidase activity"/>
    <property type="evidence" value="ECO:0007669"/>
    <property type="project" value="UniProtKB-EC"/>
</dbReference>
<gene>
    <name evidence="8" type="ORF">NNC55_02585</name>
    <name evidence="7" type="ORF">NNC68_02560</name>
</gene>
<dbReference type="Pfam" id="PF05592">
    <property type="entry name" value="Bac_rhamnosid"/>
    <property type="match status" value="1"/>
</dbReference>
<name>A0AAP2U3M8_9BACT</name>
<dbReference type="PANTHER" id="PTHR33307">
    <property type="entry name" value="ALPHA-RHAMNOSIDASE (EUROFUNG)"/>
    <property type="match status" value="1"/>
</dbReference>
<dbReference type="Proteomes" id="UP001204486">
    <property type="component" value="Unassembled WGS sequence"/>
</dbReference>
<accession>A0AAP2U3M8</accession>
<dbReference type="Pfam" id="PF08531">
    <property type="entry name" value="Bac_rhamnosid_N"/>
    <property type="match status" value="1"/>
</dbReference>
<protein>
    <recommendedName>
        <fullName evidence="2">alpha-L-rhamnosidase</fullName>
        <ecNumber evidence="2">3.2.1.40</ecNumber>
    </recommendedName>
</protein>
<evidence type="ECO:0000256" key="1">
    <source>
        <dbReference type="ARBA" id="ARBA00001445"/>
    </source>
</evidence>
<feature type="domain" description="Bacterial alpha-L-rhamnosidase N-terminal" evidence="5">
    <location>
        <begin position="91"/>
        <end position="249"/>
    </location>
</feature>